<comment type="caution">
    <text evidence="4">The sequence shown here is derived from an EMBL/GenBank/DDBJ whole genome shotgun (WGS) entry which is preliminary data.</text>
</comment>
<evidence type="ECO:0000313" key="4">
    <source>
        <dbReference type="EMBL" id="KAF7302018.1"/>
    </source>
</evidence>
<feature type="domain" description="WSC" evidence="3">
    <location>
        <begin position="25"/>
        <end position="134"/>
    </location>
</feature>
<feature type="chain" id="PRO_5034900341" description="WSC domain-containing protein" evidence="2">
    <location>
        <begin position="17"/>
        <end position="209"/>
    </location>
</feature>
<name>A0A8H6SN07_9AGAR</name>
<accession>A0A8H6SN07</accession>
<dbReference type="Pfam" id="PF01822">
    <property type="entry name" value="WSC"/>
    <property type="match status" value="1"/>
</dbReference>
<dbReference type="PROSITE" id="PS51212">
    <property type="entry name" value="WSC"/>
    <property type="match status" value="1"/>
</dbReference>
<dbReference type="OrthoDB" id="5985073at2759"/>
<evidence type="ECO:0000259" key="3">
    <source>
        <dbReference type="PROSITE" id="PS51212"/>
    </source>
</evidence>
<evidence type="ECO:0000256" key="2">
    <source>
        <dbReference type="SAM" id="SignalP"/>
    </source>
</evidence>
<dbReference type="EMBL" id="JACAZF010000006">
    <property type="protein sequence ID" value="KAF7302018.1"/>
    <property type="molecule type" value="Genomic_DNA"/>
</dbReference>
<dbReference type="InterPro" id="IPR002889">
    <property type="entry name" value="WSC_carb-bd"/>
</dbReference>
<keyword evidence="1" id="KW-0677">Repeat</keyword>
<keyword evidence="2" id="KW-0732">Signal</keyword>
<dbReference type="PANTHER" id="PTHR45964">
    <property type="entry name" value="WSCD FAMILY MEMBER CG9164"/>
    <property type="match status" value="1"/>
</dbReference>
<dbReference type="RefSeq" id="XP_037220018.1">
    <property type="nucleotide sequence ID" value="XM_037364374.1"/>
</dbReference>
<dbReference type="SMART" id="SM00321">
    <property type="entry name" value="WSC"/>
    <property type="match status" value="1"/>
</dbReference>
<dbReference type="GeneID" id="59346890"/>
<gene>
    <name evidence="4" type="ORF">MIND_00768200</name>
</gene>
<proteinExistence type="predicted"/>
<dbReference type="PANTHER" id="PTHR45964:SF5">
    <property type="entry name" value="WSCD FAMILY MEMBER CG9164"/>
    <property type="match status" value="1"/>
</dbReference>
<dbReference type="AlphaFoldDB" id="A0A8H6SN07"/>
<organism evidence="4 5">
    <name type="scientific">Mycena indigotica</name>
    <dbReference type="NCBI Taxonomy" id="2126181"/>
    <lineage>
        <taxon>Eukaryota</taxon>
        <taxon>Fungi</taxon>
        <taxon>Dikarya</taxon>
        <taxon>Basidiomycota</taxon>
        <taxon>Agaricomycotina</taxon>
        <taxon>Agaricomycetes</taxon>
        <taxon>Agaricomycetidae</taxon>
        <taxon>Agaricales</taxon>
        <taxon>Marasmiineae</taxon>
        <taxon>Mycenaceae</taxon>
        <taxon>Mycena</taxon>
    </lineage>
</organism>
<evidence type="ECO:0000256" key="1">
    <source>
        <dbReference type="ARBA" id="ARBA00022737"/>
    </source>
</evidence>
<evidence type="ECO:0000313" key="5">
    <source>
        <dbReference type="Proteomes" id="UP000636479"/>
    </source>
</evidence>
<protein>
    <recommendedName>
        <fullName evidence="3">WSC domain-containing protein</fullName>
    </recommendedName>
</protein>
<dbReference type="InterPro" id="IPR051589">
    <property type="entry name" value="Sialate-O-sulfotransferase"/>
</dbReference>
<sequence>MLSTSLILTLGASAMAATVQRDLAVWTLQGCYTDISTSRTLAGASTAGANMTVEACQAFCSSGGYNLAGVEYGSECCSLPISRLVFLFDIWTDCDHALQAPSTIASAASCNMPCSGNKAEVCGAGNFINVYWNGQPFPVAPPLVGTWGLQGCFADNVNSRALPHQQIISGMTIEKCTAACKSKRLQRRRTRVWSRMLVQLPASFDSTAK</sequence>
<keyword evidence="5" id="KW-1185">Reference proteome</keyword>
<feature type="signal peptide" evidence="2">
    <location>
        <begin position="1"/>
        <end position="16"/>
    </location>
</feature>
<dbReference type="Proteomes" id="UP000636479">
    <property type="component" value="Unassembled WGS sequence"/>
</dbReference>
<reference evidence="4" key="1">
    <citation type="submission" date="2020-05" db="EMBL/GenBank/DDBJ databases">
        <title>Mycena genomes resolve the evolution of fungal bioluminescence.</title>
        <authorList>
            <person name="Tsai I.J."/>
        </authorList>
    </citation>
    <scope>NUCLEOTIDE SEQUENCE</scope>
    <source>
        <strain evidence="4">171206Taipei</strain>
    </source>
</reference>